<dbReference type="PANTHER" id="PTHR30532">
    <property type="entry name" value="IRON III DICITRATE-BINDING PERIPLASMIC PROTEIN"/>
    <property type="match status" value="1"/>
</dbReference>
<dbReference type="AlphaFoldDB" id="A0A3D9V4U9"/>
<dbReference type="PROSITE" id="PS50983">
    <property type="entry name" value="FE_B12_PBP"/>
    <property type="match status" value="1"/>
</dbReference>
<dbReference type="RefSeq" id="WP_115849464.1">
    <property type="nucleotide sequence ID" value="NZ_QTUC01000001.1"/>
</dbReference>
<evidence type="ECO:0000256" key="5">
    <source>
        <dbReference type="SAM" id="SignalP"/>
    </source>
</evidence>
<dbReference type="InterPro" id="IPR002491">
    <property type="entry name" value="ABC_transptr_periplasmic_BD"/>
</dbReference>
<accession>A0A3D9V4U9</accession>
<protein>
    <submittedName>
        <fullName evidence="7">Iron complex transport system substrate-binding protein</fullName>
    </submittedName>
</protein>
<dbReference type="PROSITE" id="PS51257">
    <property type="entry name" value="PROKAR_LIPOPROTEIN"/>
    <property type="match status" value="1"/>
</dbReference>
<dbReference type="SUPFAM" id="SSF53807">
    <property type="entry name" value="Helical backbone' metal receptor"/>
    <property type="match status" value="1"/>
</dbReference>
<dbReference type="Proteomes" id="UP000256485">
    <property type="component" value="Unassembled WGS sequence"/>
</dbReference>
<sequence>MTLRRTFLGLVCVAALAACGTTEDPSGAAPTPPATTTAEPITLTDARNKPVTLPNGPATRVVALEWSEAEILVTLGVMPVGVADVKGFSTWVRSVKLDADVADVGTRQEPSVDSIVALEPDLIITEDNRGEQTIAQLEKAAPVLVMRGSDASRNIEQMKDNVRLIATAVGKEEEAEAVLEEFDATLAEGQRAIADAGLAGAGFAMADAWTEGSSVNIRMFGKGSLMSDLAEELGLRNQWTGEVDEVWGLGVTDVEGLTALPDVHFFYSASEEDVFTGVLADQPIWRSLPFVTKGQVYKLEPGTWTFGGPRSCEHFINQVVTTLTTKR</sequence>
<evidence type="ECO:0000256" key="2">
    <source>
        <dbReference type="ARBA" id="ARBA00008814"/>
    </source>
</evidence>
<name>A0A3D9V4U9_THECX</name>
<dbReference type="Pfam" id="PF01497">
    <property type="entry name" value="Peripla_BP_2"/>
    <property type="match status" value="1"/>
</dbReference>
<comment type="subcellular location">
    <subcellularLocation>
        <location evidence="1">Cell envelope</location>
    </subcellularLocation>
</comment>
<gene>
    <name evidence="7" type="ORF">DFJ64_1111</name>
</gene>
<keyword evidence="3" id="KW-0813">Transport</keyword>
<evidence type="ECO:0000256" key="3">
    <source>
        <dbReference type="ARBA" id="ARBA00022448"/>
    </source>
</evidence>
<organism evidence="7 8">
    <name type="scientific">Thermasporomyces composti</name>
    <dbReference type="NCBI Taxonomy" id="696763"/>
    <lineage>
        <taxon>Bacteria</taxon>
        <taxon>Bacillati</taxon>
        <taxon>Actinomycetota</taxon>
        <taxon>Actinomycetes</taxon>
        <taxon>Propionibacteriales</taxon>
        <taxon>Nocardioidaceae</taxon>
        <taxon>Thermasporomyces</taxon>
    </lineage>
</organism>
<evidence type="ECO:0000313" key="8">
    <source>
        <dbReference type="Proteomes" id="UP000256485"/>
    </source>
</evidence>
<comment type="caution">
    <text evidence="7">The sequence shown here is derived from an EMBL/GenBank/DDBJ whole genome shotgun (WGS) entry which is preliminary data.</text>
</comment>
<dbReference type="PANTHER" id="PTHR30532:SF1">
    <property type="entry name" value="IRON(3+)-HYDROXAMATE-BINDING PROTEIN FHUD"/>
    <property type="match status" value="1"/>
</dbReference>
<dbReference type="Gene3D" id="3.40.50.1980">
    <property type="entry name" value="Nitrogenase molybdenum iron protein domain"/>
    <property type="match status" value="2"/>
</dbReference>
<dbReference type="OrthoDB" id="9793175at2"/>
<dbReference type="GO" id="GO:0030288">
    <property type="term" value="C:outer membrane-bounded periplasmic space"/>
    <property type="evidence" value="ECO:0007669"/>
    <property type="project" value="TreeGrafter"/>
</dbReference>
<keyword evidence="8" id="KW-1185">Reference proteome</keyword>
<dbReference type="CDD" id="cd01146">
    <property type="entry name" value="FhuD"/>
    <property type="match status" value="1"/>
</dbReference>
<dbReference type="GO" id="GO:1901678">
    <property type="term" value="P:iron coordination entity transport"/>
    <property type="evidence" value="ECO:0007669"/>
    <property type="project" value="UniProtKB-ARBA"/>
</dbReference>
<evidence type="ECO:0000313" key="7">
    <source>
        <dbReference type="EMBL" id="REF35723.1"/>
    </source>
</evidence>
<feature type="signal peptide" evidence="5">
    <location>
        <begin position="1"/>
        <end position="17"/>
    </location>
</feature>
<dbReference type="EMBL" id="QTUC01000001">
    <property type="protein sequence ID" value="REF35723.1"/>
    <property type="molecule type" value="Genomic_DNA"/>
</dbReference>
<reference evidence="7 8" key="1">
    <citation type="submission" date="2018-08" db="EMBL/GenBank/DDBJ databases">
        <title>Sequencing the genomes of 1000 actinobacteria strains.</title>
        <authorList>
            <person name="Klenk H.-P."/>
        </authorList>
    </citation>
    <scope>NUCLEOTIDE SEQUENCE [LARGE SCALE GENOMIC DNA]</scope>
    <source>
        <strain evidence="7 8">DSM 22891</strain>
    </source>
</reference>
<dbReference type="InterPro" id="IPR051313">
    <property type="entry name" value="Bact_iron-sidero_bind"/>
</dbReference>
<evidence type="ECO:0000256" key="1">
    <source>
        <dbReference type="ARBA" id="ARBA00004196"/>
    </source>
</evidence>
<dbReference type="PRINTS" id="PR01715">
    <property type="entry name" value="FERRIBNDNGPP"/>
</dbReference>
<proteinExistence type="inferred from homology"/>
<evidence type="ECO:0000259" key="6">
    <source>
        <dbReference type="PROSITE" id="PS50983"/>
    </source>
</evidence>
<feature type="chain" id="PRO_5039620959" evidence="5">
    <location>
        <begin position="18"/>
        <end position="327"/>
    </location>
</feature>
<feature type="domain" description="Fe/B12 periplasmic-binding" evidence="6">
    <location>
        <begin position="60"/>
        <end position="327"/>
    </location>
</feature>
<comment type="similarity">
    <text evidence="2">Belongs to the bacterial solute-binding protein 8 family.</text>
</comment>
<evidence type="ECO:0000256" key="4">
    <source>
        <dbReference type="ARBA" id="ARBA00022729"/>
    </source>
</evidence>
<keyword evidence="4 5" id="KW-0732">Signal</keyword>